<organism evidence="2 3">
    <name type="scientific">Cercophora scortea</name>
    <dbReference type="NCBI Taxonomy" id="314031"/>
    <lineage>
        <taxon>Eukaryota</taxon>
        <taxon>Fungi</taxon>
        <taxon>Dikarya</taxon>
        <taxon>Ascomycota</taxon>
        <taxon>Pezizomycotina</taxon>
        <taxon>Sordariomycetes</taxon>
        <taxon>Sordariomycetidae</taxon>
        <taxon>Sordariales</taxon>
        <taxon>Lasiosphaeriaceae</taxon>
        <taxon>Cercophora</taxon>
    </lineage>
</organism>
<keyword evidence="1" id="KW-0472">Membrane</keyword>
<dbReference type="Proteomes" id="UP001286456">
    <property type="component" value="Unassembled WGS sequence"/>
</dbReference>
<evidence type="ECO:0000313" key="3">
    <source>
        <dbReference type="Proteomes" id="UP001286456"/>
    </source>
</evidence>
<accession>A0AAE0I445</accession>
<proteinExistence type="predicted"/>
<keyword evidence="3" id="KW-1185">Reference proteome</keyword>
<evidence type="ECO:0000256" key="1">
    <source>
        <dbReference type="SAM" id="Phobius"/>
    </source>
</evidence>
<gene>
    <name evidence="2" type="ORF">B0T19DRAFT_298722</name>
</gene>
<sequence length="399" mass="45402">MNTKPSIPLLQSDDSVSLQTRDPRYLDHDAPELRIDDLPELRVGLDDLPPLYQDAVGDSSDSAPLLPLNPALQPFEGIVPQFKKEPITGDEYYVDSRLDSNPALLERHIKWWSQTPPRPFVRILGTHTQSVNDAGKKEKKTVTDFDVSVELTPYLYSDATNQVSWRTLRTADDSEITRRGTILRKRAPGAKQGIELGLGDKPSLTEWCHRYTASQAGLKCLTLERRMVGFDEEKVRQKLISLVRATNYRGSLSVTFPVVDAHVSVYNECKTNVWRLTAWIWWVCVLSLLFVFTWPYLFFRTKRFEVVFAEWPFSVTGENGRRQYVSISEDQWYNLWGRAISRAVLEKRQGILDQQDLIASEGADPVFGNNVVDGAVNLLRAGVHAMNEVNRQLGWGYSS</sequence>
<dbReference type="PANTHER" id="PTHR37848">
    <property type="entry name" value="EXPRESSED PROTEIN"/>
    <property type="match status" value="1"/>
</dbReference>
<evidence type="ECO:0008006" key="4">
    <source>
        <dbReference type="Google" id="ProtNLM"/>
    </source>
</evidence>
<feature type="transmembrane region" description="Helical" evidence="1">
    <location>
        <begin position="279"/>
        <end position="299"/>
    </location>
</feature>
<reference evidence="2" key="1">
    <citation type="journal article" date="2023" name="Mol. Phylogenet. Evol.">
        <title>Genome-scale phylogeny and comparative genomics of the fungal order Sordariales.</title>
        <authorList>
            <person name="Hensen N."/>
            <person name="Bonometti L."/>
            <person name="Westerberg I."/>
            <person name="Brannstrom I.O."/>
            <person name="Guillou S."/>
            <person name="Cros-Aarteil S."/>
            <person name="Calhoun S."/>
            <person name="Haridas S."/>
            <person name="Kuo A."/>
            <person name="Mondo S."/>
            <person name="Pangilinan J."/>
            <person name="Riley R."/>
            <person name="LaButti K."/>
            <person name="Andreopoulos B."/>
            <person name="Lipzen A."/>
            <person name="Chen C."/>
            <person name="Yan M."/>
            <person name="Daum C."/>
            <person name="Ng V."/>
            <person name="Clum A."/>
            <person name="Steindorff A."/>
            <person name="Ohm R.A."/>
            <person name="Martin F."/>
            <person name="Silar P."/>
            <person name="Natvig D.O."/>
            <person name="Lalanne C."/>
            <person name="Gautier V."/>
            <person name="Ament-Velasquez S.L."/>
            <person name="Kruys A."/>
            <person name="Hutchinson M.I."/>
            <person name="Powell A.J."/>
            <person name="Barry K."/>
            <person name="Miller A.N."/>
            <person name="Grigoriev I.V."/>
            <person name="Debuchy R."/>
            <person name="Gladieux P."/>
            <person name="Hiltunen Thoren M."/>
            <person name="Johannesson H."/>
        </authorList>
    </citation>
    <scope>NUCLEOTIDE SEQUENCE</scope>
    <source>
        <strain evidence="2">SMH4131-1</strain>
    </source>
</reference>
<name>A0AAE0I445_9PEZI</name>
<keyword evidence="1" id="KW-0812">Transmembrane</keyword>
<dbReference type="EMBL" id="JAUEPO010000007">
    <property type="protein sequence ID" value="KAK3317817.1"/>
    <property type="molecule type" value="Genomic_DNA"/>
</dbReference>
<dbReference type="PANTHER" id="PTHR37848:SF1">
    <property type="entry name" value="SUN DOMAIN-CONTAINING PROTEIN"/>
    <property type="match status" value="1"/>
</dbReference>
<evidence type="ECO:0000313" key="2">
    <source>
        <dbReference type="EMBL" id="KAK3317817.1"/>
    </source>
</evidence>
<keyword evidence="1" id="KW-1133">Transmembrane helix</keyword>
<reference evidence="2" key="2">
    <citation type="submission" date="2023-06" db="EMBL/GenBank/DDBJ databases">
        <authorList>
            <consortium name="Lawrence Berkeley National Laboratory"/>
            <person name="Haridas S."/>
            <person name="Hensen N."/>
            <person name="Bonometti L."/>
            <person name="Westerberg I."/>
            <person name="Brannstrom I.O."/>
            <person name="Guillou S."/>
            <person name="Cros-Aarteil S."/>
            <person name="Calhoun S."/>
            <person name="Kuo A."/>
            <person name="Mondo S."/>
            <person name="Pangilinan J."/>
            <person name="Riley R."/>
            <person name="Labutti K."/>
            <person name="Andreopoulos B."/>
            <person name="Lipzen A."/>
            <person name="Chen C."/>
            <person name="Yanf M."/>
            <person name="Daum C."/>
            <person name="Ng V."/>
            <person name="Clum A."/>
            <person name="Steindorff A."/>
            <person name="Ohm R."/>
            <person name="Martin F."/>
            <person name="Silar P."/>
            <person name="Natvig D."/>
            <person name="Lalanne C."/>
            <person name="Gautier V."/>
            <person name="Ament-Velasquez S.L."/>
            <person name="Kruys A."/>
            <person name="Hutchinson M.I."/>
            <person name="Powell A.J."/>
            <person name="Barry K."/>
            <person name="Miller A.N."/>
            <person name="Grigoriev I.V."/>
            <person name="Debuchy R."/>
            <person name="Gladieux P."/>
            <person name="Thoren M.H."/>
            <person name="Johannesson H."/>
        </authorList>
    </citation>
    <scope>NUCLEOTIDE SEQUENCE</scope>
    <source>
        <strain evidence="2">SMH4131-1</strain>
    </source>
</reference>
<dbReference type="AlphaFoldDB" id="A0AAE0I445"/>
<comment type="caution">
    <text evidence="2">The sequence shown here is derived from an EMBL/GenBank/DDBJ whole genome shotgun (WGS) entry which is preliminary data.</text>
</comment>
<protein>
    <recommendedName>
        <fullName evidence="4">Abc transporter protein</fullName>
    </recommendedName>
</protein>